<dbReference type="GO" id="GO:0005102">
    <property type="term" value="F:signaling receptor binding"/>
    <property type="evidence" value="ECO:0007669"/>
    <property type="project" value="TreeGrafter"/>
</dbReference>
<dbReference type="PANTHER" id="PTHR12447:SF25">
    <property type="entry name" value="ANKYRIN REPEAT DOMAIN-CONTAINING PROTEIN 13C"/>
    <property type="match status" value="1"/>
</dbReference>
<keyword evidence="3" id="KW-0256">Endoplasmic reticulum</keyword>
<dbReference type="FunFam" id="1.25.40.20:FF:000302">
    <property type="entry name" value="Ankyrin repeat containing protein"/>
    <property type="match status" value="1"/>
</dbReference>
<evidence type="ECO:0000256" key="6">
    <source>
        <dbReference type="ARBA" id="ARBA00023186"/>
    </source>
</evidence>
<dbReference type="PROSITE" id="PS50088">
    <property type="entry name" value="ANK_REPEAT"/>
    <property type="match status" value="1"/>
</dbReference>
<dbReference type="PANTHER" id="PTHR12447">
    <property type="entry name" value="ANKYRIN REPEAT DOMAIN-CONTAINING PROTEIN 13"/>
    <property type="match status" value="1"/>
</dbReference>
<keyword evidence="5" id="KW-0472">Membrane</keyword>
<keyword evidence="6" id="KW-0143">Chaperone</keyword>
<evidence type="ECO:0000313" key="10">
    <source>
        <dbReference type="EMBL" id="CAH0385985.1"/>
    </source>
</evidence>
<dbReference type="InterPro" id="IPR002110">
    <property type="entry name" value="Ankyrin_rpt"/>
</dbReference>
<feature type="repeat" description="ANK" evidence="8">
    <location>
        <begin position="39"/>
        <end position="71"/>
    </location>
</feature>
<evidence type="ECO:0000256" key="4">
    <source>
        <dbReference type="ARBA" id="ARBA00023043"/>
    </source>
</evidence>
<gene>
    <name evidence="10" type="ORF">BEMITA_LOCUS5158</name>
</gene>
<dbReference type="SUPFAM" id="SSF48403">
    <property type="entry name" value="Ankyrin repeat"/>
    <property type="match status" value="1"/>
</dbReference>
<evidence type="ECO:0000256" key="7">
    <source>
        <dbReference type="ARBA" id="ARBA00037107"/>
    </source>
</evidence>
<evidence type="ECO:0000256" key="1">
    <source>
        <dbReference type="ARBA" id="ARBA00004586"/>
    </source>
</evidence>
<comment type="function">
    <text evidence="7">Acts as a molecular chaperone for G protein-coupled receptors, regulating their biogenesis and exit from the ER.</text>
</comment>
<accession>A0A9P0A7R8</accession>
<dbReference type="GO" id="GO:0006621">
    <property type="term" value="P:protein retention in ER lumen"/>
    <property type="evidence" value="ECO:0007669"/>
    <property type="project" value="TreeGrafter"/>
</dbReference>
<dbReference type="Gene3D" id="1.25.40.20">
    <property type="entry name" value="Ankyrin repeat-containing domain"/>
    <property type="match status" value="1"/>
</dbReference>
<dbReference type="Pfam" id="PF12796">
    <property type="entry name" value="Ank_2"/>
    <property type="match status" value="1"/>
</dbReference>
<dbReference type="InterPro" id="IPR055285">
    <property type="entry name" value="ANKRD13_C"/>
</dbReference>
<dbReference type="AlphaFoldDB" id="A0A9P0A7R8"/>
<dbReference type="InterPro" id="IPR036770">
    <property type="entry name" value="Ankyrin_rpt-contain_sf"/>
</dbReference>
<evidence type="ECO:0000256" key="2">
    <source>
        <dbReference type="ARBA" id="ARBA00022737"/>
    </source>
</evidence>
<evidence type="ECO:0000256" key="5">
    <source>
        <dbReference type="ARBA" id="ARBA00023136"/>
    </source>
</evidence>
<organism evidence="10 11">
    <name type="scientific">Bemisia tabaci</name>
    <name type="common">Sweetpotato whitefly</name>
    <name type="synonym">Aleurodes tabaci</name>
    <dbReference type="NCBI Taxonomy" id="7038"/>
    <lineage>
        <taxon>Eukaryota</taxon>
        <taxon>Metazoa</taxon>
        <taxon>Ecdysozoa</taxon>
        <taxon>Arthropoda</taxon>
        <taxon>Hexapoda</taxon>
        <taxon>Insecta</taxon>
        <taxon>Pterygota</taxon>
        <taxon>Neoptera</taxon>
        <taxon>Paraneoptera</taxon>
        <taxon>Hemiptera</taxon>
        <taxon>Sternorrhyncha</taxon>
        <taxon>Aleyrodoidea</taxon>
        <taxon>Aleyrodidae</taxon>
        <taxon>Aleyrodinae</taxon>
        <taxon>Bemisia</taxon>
    </lineage>
</organism>
<evidence type="ECO:0000256" key="3">
    <source>
        <dbReference type="ARBA" id="ARBA00022824"/>
    </source>
</evidence>
<evidence type="ECO:0000256" key="8">
    <source>
        <dbReference type="PROSITE-ProRule" id="PRU00023"/>
    </source>
</evidence>
<keyword evidence="11" id="KW-1185">Reference proteome</keyword>
<keyword evidence="2" id="KW-0677">Repeat</keyword>
<proteinExistence type="predicted"/>
<dbReference type="PROSITE" id="PS50297">
    <property type="entry name" value="ANK_REP_REGION"/>
    <property type="match status" value="1"/>
</dbReference>
<dbReference type="EMBL" id="OU963864">
    <property type="protein sequence ID" value="CAH0385985.1"/>
    <property type="molecule type" value="Genomic_DNA"/>
</dbReference>
<keyword evidence="4 8" id="KW-0040">ANK repeat</keyword>
<evidence type="ECO:0000259" key="9">
    <source>
        <dbReference type="Pfam" id="PF11904"/>
    </source>
</evidence>
<feature type="domain" description="Ankyrin repeat" evidence="9">
    <location>
        <begin position="155"/>
        <end position="416"/>
    </location>
</feature>
<comment type="subcellular location">
    <subcellularLocation>
        <location evidence="1">Endoplasmic reticulum membrane</location>
    </subcellularLocation>
</comment>
<dbReference type="Pfam" id="PF11904">
    <property type="entry name" value="ANKRD13_C"/>
    <property type="match status" value="1"/>
</dbReference>
<dbReference type="SMART" id="SM00248">
    <property type="entry name" value="ANK"/>
    <property type="match status" value="3"/>
</dbReference>
<dbReference type="GO" id="GO:0005789">
    <property type="term" value="C:endoplasmic reticulum membrane"/>
    <property type="evidence" value="ECO:0007669"/>
    <property type="project" value="UniProtKB-SubCell"/>
</dbReference>
<feature type="non-terminal residue" evidence="10">
    <location>
        <position position="1"/>
    </location>
</feature>
<dbReference type="Proteomes" id="UP001152759">
    <property type="component" value="Chromosome 3"/>
</dbReference>
<name>A0A9P0A7R8_BEMTA</name>
<evidence type="ECO:0000313" key="11">
    <source>
        <dbReference type="Proteomes" id="UP001152759"/>
    </source>
</evidence>
<sequence>MAEDNYTYPLHENVFFGNIVKLNALVESEAHDIAQKDKHGNTPLHLAVMLGREACVYLLLKYGAPVKIKNAAGWSPLAEAVSYGDRQIISSLVRALRRQTREQMEERRPNLVTALKQMGDFYMELKWDFQSWVPLVSRILPSDICRIHKKGSSIRLDTTLVDFNDMRWERGDISFLFNGDVKPNQSFTVLDNQAQSYQRIRNEETDLEIEDEVDLLMSSDITAPQMSTKSITFTRAKSGWFFRQDRSELVGPFHAEFYSINGMILESRKRREHLSEEDLQKNKAIMESFTKGNAQQLAGEAEYVRRKSLTRPPEPKVTWQEYLNAPAGEPPILGRQLVYKNTSKVYRATVGMSPDFPLSVDMLLNVLEVIAPFKHFTKLRKFVQMKLPPGFPVKIDIPVLATVTATITFQEFSFRNDIPSELFEIPVHYVEDPHR</sequence>
<dbReference type="InterPro" id="IPR021832">
    <property type="entry name" value="ANKRD13"/>
</dbReference>
<reference evidence="10" key="1">
    <citation type="submission" date="2021-12" db="EMBL/GenBank/DDBJ databases">
        <authorList>
            <person name="King R."/>
        </authorList>
    </citation>
    <scope>NUCLEOTIDE SEQUENCE</scope>
</reference>
<protein>
    <recommendedName>
        <fullName evidence="9">Ankyrin repeat domain-containing protein</fullName>
    </recommendedName>
</protein>